<dbReference type="PANTHER" id="PTHR33986">
    <property type="entry name" value="OS02G0535700 PROTEIN"/>
    <property type="match status" value="1"/>
</dbReference>
<dbReference type="InterPro" id="IPR009367">
    <property type="entry name" value="Elm1-like"/>
</dbReference>
<dbReference type="PANTHER" id="PTHR33986:SF15">
    <property type="entry name" value="MITOCHONDRIAL FISSION PROTEIN ELM1"/>
    <property type="match status" value="1"/>
</dbReference>
<evidence type="ECO:0000313" key="2">
    <source>
        <dbReference type="EMBL" id="RAH96989.1"/>
    </source>
</evidence>
<proteinExistence type="predicted"/>
<protein>
    <recommendedName>
        <fullName evidence="4">Mitochondrial fission protein ELM1</fullName>
    </recommendedName>
</protein>
<dbReference type="EMBL" id="QHHQ01000010">
    <property type="protein sequence ID" value="RAH96989.1"/>
    <property type="molecule type" value="Genomic_DNA"/>
</dbReference>
<gene>
    <name evidence="2" type="ORF">DLJ53_30400</name>
</gene>
<sequence>MYPLGPTSTVPSQEFCSQNDTPGRSRCLIVSAAGKIGHHRQAVAIARRLPFRYSAVVAEEFPLPPQLDSETVLVIAAGRQSLTPARAIARLPSPRPFVLALQPVYWRPRDFDMIWAPRHDRRWVDIALPPRLETITAPSAVEAADRERGAALIAARLPERRPRLVGVLVGGTTSRDRFGEAEAAALGAALAAFAARHGCALAVTASRRTGAAQTAVLRAALAATPHTFVDAGDDDASLAYAGILELSDALIVTADSVAMLSDAATTGKPILGWRIGRGKARFEKFYSSLIAYGAMRWFAGDFPQWSYIPLDSAGVIAEALRSRLGLSNVAAQHK</sequence>
<name>A0A8B2NDY7_9HYPH</name>
<reference evidence="2 3" key="1">
    <citation type="submission" date="2018-05" db="EMBL/GenBank/DDBJ databases">
        <title>Acuticoccus sediminis sp. nov., isolated from deep-sea sediment of Indian Ocean.</title>
        <authorList>
            <person name="Liu X."/>
            <person name="Lai Q."/>
            <person name="Du Y."/>
            <person name="Sun F."/>
            <person name="Zhang X."/>
            <person name="Wang S."/>
            <person name="Shao Z."/>
        </authorList>
    </citation>
    <scope>NUCLEOTIDE SEQUENCE [LARGE SCALE GENOMIC DNA]</scope>
    <source>
        <strain evidence="2 3">PTG4-2</strain>
    </source>
</reference>
<comment type="caution">
    <text evidence="2">The sequence shown here is derived from an EMBL/GenBank/DDBJ whole genome shotgun (WGS) entry which is preliminary data.</text>
</comment>
<dbReference type="Pfam" id="PF06258">
    <property type="entry name" value="Mito_fiss_Elm1"/>
    <property type="match status" value="1"/>
</dbReference>
<evidence type="ECO:0000256" key="1">
    <source>
        <dbReference type="SAM" id="MobiDB-lite"/>
    </source>
</evidence>
<feature type="region of interest" description="Disordered" evidence="1">
    <location>
        <begin position="1"/>
        <end position="21"/>
    </location>
</feature>
<dbReference type="Proteomes" id="UP000249590">
    <property type="component" value="Unassembled WGS sequence"/>
</dbReference>
<keyword evidence="3" id="KW-1185">Reference proteome</keyword>
<evidence type="ECO:0000313" key="3">
    <source>
        <dbReference type="Proteomes" id="UP000249590"/>
    </source>
</evidence>
<evidence type="ECO:0008006" key="4">
    <source>
        <dbReference type="Google" id="ProtNLM"/>
    </source>
</evidence>
<organism evidence="2 3">
    <name type="scientific">Acuticoccus sediminis</name>
    <dbReference type="NCBI Taxonomy" id="2184697"/>
    <lineage>
        <taxon>Bacteria</taxon>
        <taxon>Pseudomonadati</taxon>
        <taxon>Pseudomonadota</taxon>
        <taxon>Alphaproteobacteria</taxon>
        <taxon>Hyphomicrobiales</taxon>
        <taxon>Amorphaceae</taxon>
        <taxon>Acuticoccus</taxon>
    </lineage>
</organism>
<accession>A0A8B2NDY7</accession>
<dbReference type="AlphaFoldDB" id="A0A8B2NDY7"/>